<evidence type="ECO:0000313" key="2">
    <source>
        <dbReference type="EMBL" id="QWG05312.1"/>
    </source>
</evidence>
<dbReference type="PANTHER" id="PTHR34310">
    <property type="entry name" value="DUF427 DOMAIN PROTEIN (AFU_ORTHOLOGUE AFUA_3G02220)"/>
    <property type="match status" value="1"/>
</dbReference>
<name>A0AAX1NDI7_9BACT</name>
<dbReference type="Gene3D" id="2.170.150.40">
    <property type="entry name" value="Domain of unknown function (DUF427)"/>
    <property type="match status" value="1"/>
</dbReference>
<dbReference type="InterPro" id="IPR007361">
    <property type="entry name" value="DUF427"/>
</dbReference>
<organism evidence="2 3">
    <name type="scientific">Flammeovirga yaeyamensis</name>
    <dbReference type="NCBI Taxonomy" id="367791"/>
    <lineage>
        <taxon>Bacteria</taxon>
        <taxon>Pseudomonadati</taxon>
        <taxon>Bacteroidota</taxon>
        <taxon>Cytophagia</taxon>
        <taxon>Cytophagales</taxon>
        <taxon>Flammeovirgaceae</taxon>
        <taxon>Flammeovirga</taxon>
    </lineage>
</organism>
<proteinExistence type="predicted"/>
<dbReference type="Proteomes" id="UP000678679">
    <property type="component" value="Chromosome 2"/>
</dbReference>
<gene>
    <name evidence="2" type="ORF">KMW28_23100</name>
</gene>
<dbReference type="RefSeq" id="WP_169662025.1">
    <property type="nucleotide sequence ID" value="NZ_CP076133.1"/>
</dbReference>
<dbReference type="Pfam" id="PF04248">
    <property type="entry name" value="NTP_transf_9"/>
    <property type="match status" value="1"/>
</dbReference>
<feature type="domain" description="DUF427" evidence="1">
    <location>
        <begin position="6"/>
        <end position="91"/>
    </location>
</feature>
<dbReference type="EMBL" id="CP076133">
    <property type="protein sequence ID" value="QWG05312.1"/>
    <property type="molecule type" value="Genomic_DNA"/>
</dbReference>
<accession>A0AAX1NDI7</accession>
<keyword evidence="3" id="KW-1185">Reference proteome</keyword>
<dbReference type="KEGG" id="fya:KMW28_23100"/>
<dbReference type="PANTHER" id="PTHR34310:SF9">
    <property type="entry name" value="BLR5716 PROTEIN"/>
    <property type="match status" value="1"/>
</dbReference>
<reference evidence="2 3" key="1">
    <citation type="submission" date="2021-05" db="EMBL/GenBank/DDBJ databases">
        <title>Comparative genomic studies on the polysaccharide-degrading batcterial strains of the Flammeovirga genus.</title>
        <authorList>
            <person name="Zewei F."/>
            <person name="Zheng Z."/>
            <person name="Yu L."/>
            <person name="Ruyue G."/>
            <person name="Yanhong M."/>
            <person name="Yuanyuan C."/>
            <person name="Jingyan G."/>
            <person name="Wenjun H."/>
        </authorList>
    </citation>
    <scope>NUCLEOTIDE SEQUENCE [LARGE SCALE GENOMIC DNA]</scope>
    <source>
        <strain evidence="2 3">NBRC:100898</strain>
    </source>
</reference>
<protein>
    <submittedName>
        <fullName evidence="2">DUF427 domain-containing protein</fullName>
    </submittedName>
</protein>
<sequence length="95" mass="11099">MMKTYTVKYKDQVIAQSNDIIEDCGTIYFPLSSINYKFLEKSTFRSSCLFKNTAIYYHVKVGKEILENAAWTYPDPDPEKEEIKDLIAFVDELLK</sequence>
<dbReference type="InterPro" id="IPR038694">
    <property type="entry name" value="DUF427_sf"/>
</dbReference>
<evidence type="ECO:0000259" key="1">
    <source>
        <dbReference type="Pfam" id="PF04248"/>
    </source>
</evidence>
<evidence type="ECO:0000313" key="3">
    <source>
        <dbReference type="Proteomes" id="UP000678679"/>
    </source>
</evidence>
<dbReference type="AlphaFoldDB" id="A0AAX1NDI7"/>